<reference evidence="1" key="1">
    <citation type="submission" date="2022-05" db="EMBL/GenBank/DDBJ databases">
        <authorList>
            <person name="Pothier F. J."/>
        </authorList>
    </citation>
    <scope>NUCLEOTIDE SEQUENCE</scope>
    <source>
        <strain evidence="1">DAPP-PG734</strain>
    </source>
</reference>
<dbReference type="AlphaFoldDB" id="A0AAN2FFE1"/>
<accession>A0AAN2FFE1</accession>
<evidence type="ECO:0000313" key="2">
    <source>
        <dbReference type="Proteomes" id="UP001158961"/>
    </source>
</evidence>
<gene>
    <name evidence="1" type="ORF">DAPPPG734_17010</name>
</gene>
<dbReference type="RefSeq" id="WP_031593291.1">
    <property type="nucleotide sequence ID" value="NZ_JBCIYS010000003.1"/>
</dbReference>
<dbReference type="Proteomes" id="UP001158961">
    <property type="component" value="Chromosome"/>
</dbReference>
<proteinExistence type="predicted"/>
<name>A0AAN2FFE1_ENTAG</name>
<dbReference type="EMBL" id="OW970315">
    <property type="protein sequence ID" value="CAH6327132.1"/>
    <property type="molecule type" value="Genomic_DNA"/>
</dbReference>
<dbReference type="InterPro" id="IPR010351">
    <property type="entry name" value="DUF943"/>
</dbReference>
<sequence>MRLKNKKVIVALFLTCCILPGYWLWLSLSPVEIVAIHQRLDTTSILVNNFPLTDQGKLNWWLKHKAILQKKYDIPKPSSSGYFTVIFWDFGDGYKKEDKYDRLCFDDMKSPINCIEKEKVFTVSYGKNLGLSFTTDDAIYRMKENGVIVRDESH</sequence>
<evidence type="ECO:0000313" key="1">
    <source>
        <dbReference type="EMBL" id="CAH6327132.1"/>
    </source>
</evidence>
<dbReference type="Pfam" id="PF06092">
    <property type="entry name" value="DUF943"/>
    <property type="match status" value="1"/>
</dbReference>
<organism evidence="1 2">
    <name type="scientific">Enterobacter agglomerans</name>
    <name type="common">Erwinia herbicola</name>
    <name type="synonym">Pantoea agglomerans</name>
    <dbReference type="NCBI Taxonomy" id="549"/>
    <lineage>
        <taxon>Bacteria</taxon>
        <taxon>Pseudomonadati</taxon>
        <taxon>Pseudomonadota</taxon>
        <taxon>Gammaproteobacteria</taxon>
        <taxon>Enterobacterales</taxon>
        <taxon>Erwiniaceae</taxon>
        <taxon>Pantoea</taxon>
        <taxon>Pantoea agglomerans group</taxon>
    </lineage>
</organism>
<protein>
    <submittedName>
        <fullName evidence="1">DUF943 domain-containing protein</fullName>
    </submittedName>
</protein>